<evidence type="ECO:0000313" key="1">
    <source>
        <dbReference type="EMBL" id="WFP95357.1"/>
    </source>
</evidence>
<name>A0ABY8HTA0_ENSAD</name>
<dbReference type="InterPro" id="IPR036265">
    <property type="entry name" value="HIT-like_sf"/>
</dbReference>
<reference evidence="1 2" key="1">
    <citation type="submission" date="2023-03" db="EMBL/GenBank/DDBJ databases">
        <title>Comparative genome and transcriptome analysis combination mining strategies for increasing vitamin B12 production of Ensifer adhaerens strain.</title>
        <authorList>
            <person name="Yongheng L."/>
        </authorList>
    </citation>
    <scope>NUCLEOTIDE SEQUENCE [LARGE SCALE GENOMIC DNA]</scope>
    <source>
        <strain evidence="1 2">Casida A-T305</strain>
        <plasmid evidence="1 2">unnamedB</plasmid>
    </source>
</reference>
<dbReference type="Gene3D" id="3.30.428.10">
    <property type="entry name" value="HIT-like"/>
    <property type="match status" value="1"/>
</dbReference>
<evidence type="ECO:0008006" key="3">
    <source>
        <dbReference type="Google" id="ProtNLM"/>
    </source>
</evidence>
<keyword evidence="1" id="KW-0614">Plasmid</keyword>
<sequence length="155" mass="17855">MGESCLSCEITSGRRTVPGGAVQETRFFHAHQDVAYPIPGQIIVTAKRHFCFLTEMSQAETSEFLPLVQRIRREQERQLGIEHVYYFYNEDTTHHFHLWMVPRYPWMARFGKSIEAVRSALLHAREQMSSEHHLAAVAEAAAKLRESLAREVEGD</sequence>
<organism evidence="1 2">
    <name type="scientific">Ensifer adhaerens</name>
    <name type="common">Sinorhizobium morelense</name>
    <dbReference type="NCBI Taxonomy" id="106592"/>
    <lineage>
        <taxon>Bacteria</taxon>
        <taxon>Pseudomonadati</taxon>
        <taxon>Pseudomonadota</taxon>
        <taxon>Alphaproteobacteria</taxon>
        <taxon>Hyphomicrobiales</taxon>
        <taxon>Rhizobiaceae</taxon>
        <taxon>Sinorhizobium/Ensifer group</taxon>
        <taxon>Ensifer</taxon>
    </lineage>
</organism>
<protein>
    <recommendedName>
        <fullName evidence="3">Diadenosine tetraphosphate (Ap4A) HIT family hydrolase</fullName>
    </recommendedName>
</protein>
<accession>A0ABY8HTA0</accession>
<dbReference type="Proteomes" id="UP001214094">
    <property type="component" value="Plasmid unnamedB"/>
</dbReference>
<evidence type="ECO:0000313" key="2">
    <source>
        <dbReference type="Proteomes" id="UP001214094"/>
    </source>
</evidence>
<proteinExistence type="predicted"/>
<dbReference type="EMBL" id="CP121310">
    <property type="protein sequence ID" value="WFP95357.1"/>
    <property type="molecule type" value="Genomic_DNA"/>
</dbReference>
<geneLocation type="plasmid" evidence="1 2">
    <name>unnamedB</name>
</geneLocation>
<dbReference type="SUPFAM" id="SSF54197">
    <property type="entry name" value="HIT-like"/>
    <property type="match status" value="1"/>
</dbReference>
<keyword evidence="2" id="KW-1185">Reference proteome</keyword>
<gene>
    <name evidence="1" type="ORF">P4B07_30455</name>
</gene>